<protein>
    <recommendedName>
        <fullName evidence="4">Phosphoribosylformylglycinamidine synthase</fullName>
    </recommendedName>
</protein>
<dbReference type="EMBL" id="PDUD01000020">
    <property type="protein sequence ID" value="PHN05833.1"/>
    <property type="molecule type" value="Genomic_DNA"/>
</dbReference>
<evidence type="ECO:0008006" key="4">
    <source>
        <dbReference type="Google" id="ProtNLM"/>
    </source>
</evidence>
<reference evidence="2 3" key="1">
    <citation type="submission" date="2017-10" db="EMBL/GenBank/DDBJ databases">
        <title>The draft genome sequence of Lewinella nigricans NBRC 102662.</title>
        <authorList>
            <person name="Wang K."/>
        </authorList>
    </citation>
    <scope>NUCLEOTIDE SEQUENCE [LARGE SCALE GENOMIC DNA]</scope>
    <source>
        <strain evidence="2 3">NBRC 102662</strain>
    </source>
</reference>
<dbReference type="RefSeq" id="WP_099150923.1">
    <property type="nucleotide sequence ID" value="NZ_PDUD01000020.1"/>
</dbReference>
<proteinExistence type="predicted"/>
<organism evidence="2 3">
    <name type="scientific">Flavilitoribacter nigricans (strain ATCC 23147 / DSM 23189 / NBRC 102662 / NCIMB 1420 / SS-2)</name>
    <name type="common">Lewinella nigricans</name>
    <dbReference type="NCBI Taxonomy" id="1122177"/>
    <lineage>
        <taxon>Bacteria</taxon>
        <taxon>Pseudomonadati</taxon>
        <taxon>Bacteroidota</taxon>
        <taxon>Saprospiria</taxon>
        <taxon>Saprospirales</taxon>
        <taxon>Lewinellaceae</taxon>
        <taxon>Flavilitoribacter</taxon>
    </lineage>
</organism>
<sequence>MKWKLSLLLIFFLTSSTVFGQDTDLPADTLITEDLQVLQTLRGDVFFGRILSEAEDSVLFEVRDLGPLRFGRSEIQWLGPVKNAGWLQDQIRNSPRYRALYDLSDYYWQENLSYSMTAFPYPRGGGEYRNISILYNIVDAGLSDHLSIGGGIVIPFLFIVRSKLSYQLSEKFYMGVGLNNLIGFTHETDSFISHLFGILTFGSTQQYINITAGTARDWAFPEDSPFIVTIGGSTAFAKNWKIYADVGVSPGNEGIIPNFMLSWFKNKNRLEIGVLGVADGFFSAIPMIGYARRF</sequence>
<evidence type="ECO:0000256" key="1">
    <source>
        <dbReference type="SAM" id="SignalP"/>
    </source>
</evidence>
<evidence type="ECO:0000313" key="2">
    <source>
        <dbReference type="EMBL" id="PHN05833.1"/>
    </source>
</evidence>
<dbReference type="OrthoDB" id="1116368at2"/>
<dbReference type="Proteomes" id="UP000223913">
    <property type="component" value="Unassembled WGS sequence"/>
</dbReference>
<keyword evidence="1" id="KW-0732">Signal</keyword>
<gene>
    <name evidence="2" type="ORF">CRP01_15290</name>
</gene>
<dbReference type="AlphaFoldDB" id="A0A2D0NDI4"/>
<comment type="caution">
    <text evidence="2">The sequence shown here is derived from an EMBL/GenBank/DDBJ whole genome shotgun (WGS) entry which is preliminary data.</text>
</comment>
<name>A0A2D0NDI4_FLAN2</name>
<keyword evidence="3" id="KW-1185">Reference proteome</keyword>
<feature type="chain" id="PRO_5013311127" description="Phosphoribosylformylglycinamidine synthase" evidence="1">
    <location>
        <begin position="21"/>
        <end position="294"/>
    </location>
</feature>
<feature type="signal peptide" evidence="1">
    <location>
        <begin position="1"/>
        <end position="20"/>
    </location>
</feature>
<accession>A0A2D0NDI4</accession>
<evidence type="ECO:0000313" key="3">
    <source>
        <dbReference type="Proteomes" id="UP000223913"/>
    </source>
</evidence>